<reference evidence="6 7" key="1">
    <citation type="submission" date="2019-04" db="EMBL/GenBank/DDBJ databases">
        <title>Fungal friends and foes A comparative genomics study of 23 Aspergillus species from section Flavi.</title>
        <authorList>
            <consortium name="DOE Joint Genome Institute"/>
            <person name="Kjaerbolling I."/>
            <person name="Vesth T.C."/>
            <person name="Frisvad J.C."/>
            <person name="Nybo J.L."/>
            <person name="Theobald S."/>
            <person name="Kildgaard S."/>
            <person name="Petersen T.I."/>
            <person name="Kuo A."/>
            <person name="Sato A."/>
            <person name="Lyhne E.K."/>
            <person name="Kogle M.E."/>
            <person name="Wiebenga A."/>
            <person name="Kun R.S."/>
            <person name="Lubbers R.J."/>
            <person name="Makela M.R."/>
            <person name="Barry K."/>
            <person name="Chovatia M."/>
            <person name="Clum A."/>
            <person name="Daum C."/>
            <person name="Haridas S."/>
            <person name="He G."/>
            <person name="LaButti K."/>
            <person name="Lipzen A."/>
            <person name="Mondo S."/>
            <person name="Pangilinan J."/>
            <person name="Riley R."/>
            <person name="Salamov A."/>
            <person name="Simmons B.A."/>
            <person name="Magnuson J.K."/>
            <person name="Henrissat B."/>
            <person name="Mortensen U.H."/>
            <person name="Larsen T.O."/>
            <person name="De vries R.P."/>
            <person name="Grigoriev I.V."/>
            <person name="Machida M."/>
            <person name="Baker S.E."/>
            <person name="Andersen M.R."/>
        </authorList>
    </citation>
    <scope>NUCLEOTIDE SEQUENCE [LARGE SCALE GENOMIC DNA]</scope>
    <source>
        <strain evidence="6 7">CBS 117635</strain>
    </source>
</reference>
<keyword evidence="4" id="KW-0560">Oxidoreductase</keyword>
<keyword evidence="7" id="KW-1185">Reference proteome</keyword>
<accession>A0A5N6IN63</accession>
<dbReference type="PROSITE" id="PS51387">
    <property type="entry name" value="FAD_PCMH"/>
    <property type="match status" value="1"/>
</dbReference>
<dbReference type="Gene3D" id="3.30.43.10">
    <property type="entry name" value="Uridine Diphospho-n-acetylenolpyruvylglucosamine Reductase, domain 2"/>
    <property type="match status" value="1"/>
</dbReference>
<dbReference type="GO" id="GO:0071949">
    <property type="term" value="F:FAD binding"/>
    <property type="evidence" value="ECO:0007669"/>
    <property type="project" value="InterPro"/>
</dbReference>
<sequence>MSANILSRSSILRTTVAPDCEILHDVQDPRFHERLRRWTKIDRKIPTAIILPRSEEDCLKTVQWALQSSIPFVPTCGGHSAWSTIGEEGIIIDLSHYADVHVDADYKTATLVGGVLSKQVGVRLAEADLFTALGNDNTVGAIPYFLGGGASKTSSITGLGSDQILSARVIVAKDGGKLLEVTEKEHPDLLWALRGAGQFFSLITQLTIRAHTFSLLRKQQGLIWTGAFIFPLERFQEVVAVMQKLMVDAQHATAAMMMIVMPPPTRTPSLVIAVRYTGDEDPEVPFKPLNDLHPPGGNRQRCCYSKRQRRTRSTVRQNDFKQFGVIIETWKKLMRDCPDAINTGFNFQWDSRPVKTPEVESATSLHDIHYWHNNLVWHTEERNRRKVDAYNEKCISIMRGGDTSRFVDFPNSTRVGPIERRYRGEARLEKLRK</sequence>
<name>A0A5N6IN63_9EURO</name>
<dbReference type="InterPro" id="IPR036318">
    <property type="entry name" value="FAD-bd_PCMH-like_sf"/>
</dbReference>
<dbReference type="Proteomes" id="UP000326289">
    <property type="component" value="Unassembled WGS sequence"/>
</dbReference>
<keyword evidence="3" id="KW-0274">FAD</keyword>
<dbReference type="InterPro" id="IPR006094">
    <property type="entry name" value="Oxid_FAD_bind_N"/>
</dbReference>
<dbReference type="Gene3D" id="3.30.465.10">
    <property type="match status" value="1"/>
</dbReference>
<evidence type="ECO:0000313" key="6">
    <source>
        <dbReference type="EMBL" id="KAB8268131.1"/>
    </source>
</evidence>
<organism evidence="6 7">
    <name type="scientific">Aspergillus minisclerotigenes</name>
    <dbReference type="NCBI Taxonomy" id="656917"/>
    <lineage>
        <taxon>Eukaryota</taxon>
        <taxon>Fungi</taxon>
        <taxon>Dikarya</taxon>
        <taxon>Ascomycota</taxon>
        <taxon>Pezizomycotina</taxon>
        <taxon>Eurotiomycetes</taxon>
        <taxon>Eurotiomycetidae</taxon>
        <taxon>Eurotiales</taxon>
        <taxon>Aspergillaceae</taxon>
        <taxon>Aspergillus</taxon>
        <taxon>Aspergillus subgen. Circumdati</taxon>
    </lineage>
</organism>
<dbReference type="GO" id="GO:0016491">
    <property type="term" value="F:oxidoreductase activity"/>
    <property type="evidence" value="ECO:0007669"/>
    <property type="project" value="UniProtKB-KW"/>
</dbReference>
<evidence type="ECO:0000256" key="3">
    <source>
        <dbReference type="ARBA" id="ARBA00022827"/>
    </source>
</evidence>
<dbReference type="AlphaFoldDB" id="A0A5N6IN63"/>
<evidence type="ECO:0000256" key="1">
    <source>
        <dbReference type="ARBA" id="ARBA00005466"/>
    </source>
</evidence>
<dbReference type="PANTHER" id="PTHR42973">
    <property type="entry name" value="BINDING OXIDOREDUCTASE, PUTATIVE (AFU_ORTHOLOGUE AFUA_1G17690)-RELATED"/>
    <property type="match status" value="1"/>
</dbReference>
<dbReference type="InterPro" id="IPR016166">
    <property type="entry name" value="FAD-bd_PCMH"/>
</dbReference>
<dbReference type="Gene3D" id="3.40.462.20">
    <property type="match status" value="1"/>
</dbReference>
<protein>
    <submittedName>
        <fullName evidence="6">FAD-binding domain-containing protein</fullName>
    </submittedName>
</protein>
<dbReference type="InterPro" id="IPR016167">
    <property type="entry name" value="FAD-bd_PCMH_sub1"/>
</dbReference>
<dbReference type="SUPFAM" id="SSF56176">
    <property type="entry name" value="FAD-binding/transporter-associated domain-like"/>
    <property type="match status" value="1"/>
</dbReference>
<dbReference type="Pfam" id="PF01565">
    <property type="entry name" value="FAD_binding_4"/>
    <property type="match status" value="1"/>
</dbReference>
<dbReference type="EMBL" id="ML732877">
    <property type="protein sequence ID" value="KAB8268131.1"/>
    <property type="molecule type" value="Genomic_DNA"/>
</dbReference>
<feature type="domain" description="FAD-binding PCMH-type" evidence="5">
    <location>
        <begin position="42"/>
        <end position="213"/>
    </location>
</feature>
<evidence type="ECO:0000313" key="7">
    <source>
        <dbReference type="Proteomes" id="UP000326289"/>
    </source>
</evidence>
<dbReference type="InterPro" id="IPR050416">
    <property type="entry name" value="FAD-linked_Oxidoreductase"/>
</dbReference>
<dbReference type="InterPro" id="IPR016169">
    <property type="entry name" value="FAD-bd_PCMH_sub2"/>
</dbReference>
<comment type="similarity">
    <text evidence="1">Belongs to the oxygen-dependent FAD-linked oxidoreductase family.</text>
</comment>
<keyword evidence="2" id="KW-0285">Flavoprotein</keyword>
<gene>
    <name evidence="6" type="ORF">BDV30DRAFT_230944</name>
</gene>
<evidence type="ECO:0000256" key="2">
    <source>
        <dbReference type="ARBA" id="ARBA00022630"/>
    </source>
</evidence>
<dbReference type="PANTHER" id="PTHR42973:SF7">
    <property type="entry name" value="FAD-BINDING PCMH-TYPE DOMAIN-CONTAINING PROTEIN"/>
    <property type="match status" value="1"/>
</dbReference>
<evidence type="ECO:0000259" key="5">
    <source>
        <dbReference type="PROSITE" id="PS51387"/>
    </source>
</evidence>
<evidence type="ECO:0000256" key="4">
    <source>
        <dbReference type="ARBA" id="ARBA00023002"/>
    </source>
</evidence>
<proteinExistence type="inferred from homology"/>